<dbReference type="EMBL" id="SJPF01000006">
    <property type="protein sequence ID" value="TWT29976.1"/>
    <property type="molecule type" value="Genomic_DNA"/>
</dbReference>
<comment type="caution">
    <text evidence="2">The sequence shown here is derived from an EMBL/GenBank/DDBJ whole genome shotgun (WGS) entry which is preliminary data.</text>
</comment>
<accession>A0A5C5UUI2</accession>
<sequence length="174" mass="19291">MQWPPGLNAKPESPATDAEIAAFVESVFAPLTAQELEELHAEHRAIVGEGSFDPPFNPAIWPLPNRRLPESYLAFLQYSNGGSFSGDNRDFDPLFTTNQVRQYMLFYSIPHWMPLSAPIGFDGGGTFYLLDMRDDPIDGDYPVLFANACNLGYDEAVKLADSFSELIANKLGQP</sequence>
<feature type="domain" description="Knr4/Smi1-like" evidence="1">
    <location>
        <begin position="30"/>
        <end position="169"/>
    </location>
</feature>
<evidence type="ECO:0000259" key="1">
    <source>
        <dbReference type="SMART" id="SM00860"/>
    </source>
</evidence>
<dbReference type="InterPro" id="IPR018958">
    <property type="entry name" value="Knr4/Smi1-like_dom"/>
</dbReference>
<dbReference type="RefSeq" id="WP_146436157.1">
    <property type="nucleotide sequence ID" value="NZ_SJPF01000006.1"/>
</dbReference>
<reference evidence="2 3" key="1">
    <citation type="submission" date="2019-02" db="EMBL/GenBank/DDBJ databases">
        <title>Deep-cultivation of Planctomycetes and their phenomic and genomic characterization uncovers novel biology.</title>
        <authorList>
            <person name="Wiegand S."/>
            <person name="Jogler M."/>
            <person name="Boedeker C."/>
            <person name="Pinto D."/>
            <person name="Vollmers J."/>
            <person name="Rivas-Marin E."/>
            <person name="Kohn T."/>
            <person name="Peeters S.H."/>
            <person name="Heuer A."/>
            <person name="Rast P."/>
            <person name="Oberbeckmann S."/>
            <person name="Bunk B."/>
            <person name="Jeske O."/>
            <person name="Meyerdierks A."/>
            <person name="Storesund J.E."/>
            <person name="Kallscheuer N."/>
            <person name="Luecker S."/>
            <person name="Lage O.M."/>
            <person name="Pohl T."/>
            <person name="Merkel B.J."/>
            <person name="Hornburger P."/>
            <person name="Mueller R.-W."/>
            <person name="Bruemmer F."/>
            <person name="Labrenz M."/>
            <person name="Spormann A.M."/>
            <person name="Op Den Camp H."/>
            <person name="Overmann J."/>
            <person name="Amann R."/>
            <person name="Jetten M.S.M."/>
            <person name="Mascher T."/>
            <person name="Medema M.H."/>
            <person name="Devos D.P."/>
            <person name="Kaster A.-K."/>
            <person name="Ovreas L."/>
            <person name="Rohde M."/>
            <person name="Galperin M.Y."/>
            <person name="Jogler C."/>
        </authorList>
    </citation>
    <scope>NUCLEOTIDE SEQUENCE [LARGE SCALE GENOMIC DNA]</scope>
    <source>
        <strain evidence="2 3">Enr8</strain>
    </source>
</reference>
<dbReference type="Gene3D" id="3.40.1580.10">
    <property type="entry name" value="SMI1/KNR4-like"/>
    <property type="match status" value="1"/>
</dbReference>
<gene>
    <name evidence="2" type="ORF">Enr8_46330</name>
</gene>
<keyword evidence="3" id="KW-1185">Reference proteome</keyword>
<dbReference type="InterPro" id="IPR037883">
    <property type="entry name" value="Knr4/Smi1-like_sf"/>
</dbReference>
<organism evidence="2 3">
    <name type="scientific">Blastopirellula retiformator</name>
    <dbReference type="NCBI Taxonomy" id="2527970"/>
    <lineage>
        <taxon>Bacteria</taxon>
        <taxon>Pseudomonadati</taxon>
        <taxon>Planctomycetota</taxon>
        <taxon>Planctomycetia</taxon>
        <taxon>Pirellulales</taxon>
        <taxon>Pirellulaceae</taxon>
        <taxon>Blastopirellula</taxon>
    </lineage>
</organism>
<dbReference type="AlphaFoldDB" id="A0A5C5UUI2"/>
<dbReference type="SMART" id="SM00860">
    <property type="entry name" value="SMI1_KNR4"/>
    <property type="match status" value="1"/>
</dbReference>
<dbReference type="OrthoDB" id="5198158at2"/>
<dbReference type="SUPFAM" id="SSF160631">
    <property type="entry name" value="SMI1/KNR4-like"/>
    <property type="match status" value="1"/>
</dbReference>
<evidence type="ECO:0000313" key="3">
    <source>
        <dbReference type="Proteomes" id="UP000318878"/>
    </source>
</evidence>
<protein>
    <recommendedName>
        <fullName evidence="1">Knr4/Smi1-like domain-containing protein</fullName>
    </recommendedName>
</protein>
<dbReference type="Pfam" id="PF09346">
    <property type="entry name" value="SMI1_KNR4"/>
    <property type="match status" value="1"/>
</dbReference>
<name>A0A5C5UUI2_9BACT</name>
<evidence type="ECO:0000313" key="2">
    <source>
        <dbReference type="EMBL" id="TWT29976.1"/>
    </source>
</evidence>
<proteinExistence type="predicted"/>
<dbReference type="Proteomes" id="UP000318878">
    <property type="component" value="Unassembled WGS sequence"/>
</dbReference>